<dbReference type="EMBL" id="CDSF01000093">
    <property type="protein sequence ID" value="CEO99748.1"/>
    <property type="molecule type" value="Genomic_DNA"/>
</dbReference>
<dbReference type="AlphaFoldDB" id="A0A0G4IWQ0"/>
<protein>
    <submittedName>
        <fullName evidence="1">Uncharacterized protein</fullName>
    </submittedName>
</protein>
<proteinExistence type="predicted"/>
<name>A0A0G4IWQ0_PLABS</name>
<sequence>MADSPSGRSRRRGRGVADVEQVISVYVVDDDVHLHEWWAVRMRHVVPVPRLSRETKGFVVDMRLHRHALSLYGGTDWSLTTEARPR</sequence>
<reference evidence="1 2" key="1">
    <citation type="submission" date="2015-02" db="EMBL/GenBank/DDBJ databases">
        <authorList>
            <person name="Chooi Y.-H."/>
        </authorList>
    </citation>
    <scope>NUCLEOTIDE SEQUENCE [LARGE SCALE GENOMIC DNA]</scope>
    <source>
        <strain evidence="1">E3</strain>
    </source>
</reference>
<evidence type="ECO:0000313" key="2">
    <source>
        <dbReference type="Proteomes" id="UP000039324"/>
    </source>
</evidence>
<gene>
    <name evidence="1" type="ORF">PBRA_007482</name>
</gene>
<dbReference type="Proteomes" id="UP000039324">
    <property type="component" value="Unassembled WGS sequence"/>
</dbReference>
<keyword evidence="2" id="KW-1185">Reference proteome</keyword>
<evidence type="ECO:0000313" key="1">
    <source>
        <dbReference type="EMBL" id="CEO99748.1"/>
    </source>
</evidence>
<accession>A0A0G4IWQ0</accession>
<organism evidence="1 2">
    <name type="scientific">Plasmodiophora brassicae</name>
    <name type="common">Clubroot disease agent</name>
    <dbReference type="NCBI Taxonomy" id="37360"/>
    <lineage>
        <taxon>Eukaryota</taxon>
        <taxon>Sar</taxon>
        <taxon>Rhizaria</taxon>
        <taxon>Endomyxa</taxon>
        <taxon>Phytomyxea</taxon>
        <taxon>Plasmodiophorida</taxon>
        <taxon>Plasmodiophoridae</taxon>
        <taxon>Plasmodiophora</taxon>
    </lineage>
</organism>